<evidence type="ECO:0000313" key="3">
    <source>
        <dbReference type="Proteomes" id="UP001237011"/>
    </source>
</evidence>
<dbReference type="EMBL" id="CP132191">
    <property type="protein sequence ID" value="WLP85277.1"/>
    <property type="molecule type" value="Genomic_DNA"/>
</dbReference>
<feature type="transmembrane region" description="Helical" evidence="1">
    <location>
        <begin position="15"/>
        <end position="36"/>
    </location>
</feature>
<keyword evidence="1" id="KW-0472">Membrane</keyword>
<keyword evidence="1" id="KW-1133">Transmembrane helix</keyword>
<gene>
    <name evidence="2" type="ORF">Q8852_03060</name>
</gene>
<feature type="transmembrane region" description="Helical" evidence="1">
    <location>
        <begin position="205"/>
        <end position="227"/>
    </location>
</feature>
<organism evidence="2 3">
    <name type="scientific">Mycoplasma seminis</name>
    <dbReference type="NCBI Taxonomy" id="512749"/>
    <lineage>
        <taxon>Bacteria</taxon>
        <taxon>Bacillati</taxon>
        <taxon>Mycoplasmatota</taxon>
        <taxon>Mollicutes</taxon>
        <taxon>Mycoplasmataceae</taxon>
        <taxon>Mycoplasma</taxon>
    </lineage>
</organism>
<sequence length="386" mass="44319">MLKWLQTLTKTTQRIIYIGAILVSLLSFCLIIASIAHDGYNEFAKAFYIYNKQAINDPRWDEFLEYSKSAKLDPSIVSKIKEIYGGVFYTETEEQNALGFGFFIATMTLLFALCLTITSSLSYVSIGLIKYNIHTAYRENMIPEHEFTTLCNILESIEAKKHNKKKEEIQMLDQAILEAEAGDENNPLEFFNLNKKPLTARSKKIMVILIVFCIILLFTLLMLIIPFKDGSTLEIFINEFKTEKWNSANIAKFISGVSVWIFIAWNLTLKISQTLLHRKYKKMITQSLIEHGDLTLTKEEIKEKKSEMLKQLTKNEAKIDKFINLLVDALAKTAQRVDANTLFQIREILQSLSLKDKDKKKEVTNLLKSIGVDTDTKEVKNIINTI</sequence>
<keyword evidence="1" id="KW-0812">Transmembrane</keyword>
<accession>A0ABY9H9M7</accession>
<dbReference type="Proteomes" id="UP001237011">
    <property type="component" value="Chromosome"/>
</dbReference>
<evidence type="ECO:0000313" key="2">
    <source>
        <dbReference type="EMBL" id="WLP85277.1"/>
    </source>
</evidence>
<reference evidence="2" key="1">
    <citation type="submission" date="2023-08" db="EMBL/GenBank/DDBJ databases">
        <title>Complete genome sequence of Mycoplasma seminis 2200.</title>
        <authorList>
            <person name="Spergser J."/>
        </authorList>
    </citation>
    <scope>NUCLEOTIDE SEQUENCE [LARGE SCALE GENOMIC DNA]</scope>
    <source>
        <strain evidence="2">2200</strain>
    </source>
</reference>
<evidence type="ECO:0000256" key="1">
    <source>
        <dbReference type="SAM" id="Phobius"/>
    </source>
</evidence>
<feature type="transmembrane region" description="Helical" evidence="1">
    <location>
        <begin position="247"/>
        <end position="269"/>
    </location>
</feature>
<keyword evidence="3" id="KW-1185">Reference proteome</keyword>
<dbReference type="RefSeq" id="WP_305937713.1">
    <property type="nucleotide sequence ID" value="NZ_CP132191.1"/>
</dbReference>
<proteinExistence type="predicted"/>
<name>A0ABY9H9M7_9MOLU</name>
<feature type="transmembrane region" description="Helical" evidence="1">
    <location>
        <begin position="97"/>
        <end position="124"/>
    </location>
</feature>
<protein>
    <submittedName>
        <fullName evidence="2">Uncharacterized protein</fullName>
    </submittedName>
</protein>